<dbReference type="GO" id="GO:1905515">
    <property type="term" value="P:non-motile cilium assembly"/>
    <property type="evidence" value="ECO:0007669"/>
    <property type="project" value="InterPro"/>
</dbReference>
<accession>A7SJR4</accession>
<gene>
    <name evidence="2" type="ORF">NEMVEDRAFT_v1g213328</name>
</gene>
<feature type="compositionally biased region" description="Low complexity" evidence="1">
    <location>
        <begin position="1187"/>
        <end position="1197"/>
    </location>
</feature>
<organism evidence="2 3">
    <name type="scientific">Nematostella vectensis</name>
    <name type="common">Starlet sea anemone</name>
    <dbReference type="NCBI Taxonomy" id="45351"/>
    <lineage>
        <taxon>Eukaryota</taxon>
        <taxon>Metazoa</taxon>
        <taxon>Cnidaria</taxon>
        <taxon>Anthozoa</taxon>
        <taxon>Hexacorallia</taxon>
        <taxon>Actiniaria</taxon>
        <taxon>Edwardsiidae</taxon>
        <taxon>Nematostella</taxon>
    </lineage>
</organism>
<feature type="compositionally biased region" description="Low complexity" evidence="1">
    <location>
        <begin position="838"/>
        <end position="849"/>
    </location>
</feature>
<dbReference type="STRING" id="45351.A7SJR4"/>
<feature type="region of interest" description="Disordered" evidence="1">
    <location>
        <begin position="368"/>
        <end position="396"/>
    </location>
</feature>
<feature type="compositionally biased region" description="Polar residues" evidence="1">
    <location>
        <begin position="854"/>
        <end position="877"/>
    </location>
</feature>
<feature type="compositionally biased region" description="Low complexity" evidence="1">
    <location>
        <begin position="972"/>
        <end position="981"/>
    </location>
</feature>
<dbReference type="OMA" id="HICISSH"/>
<feature type="compositionally biased region" description="Polar residues" evidence="1">
    <location>
        <begin position="377"/>
        <end position="396"/>
    </location>
</feature>
<feature type="region of interest" description="Disordered" evidence="1">
    <location>
        <begin position="780"/>
        <end position="891"/>
    </location>
</feature>
<sequence length="1298" mass="141303">MLKRNLEEKKKQKEAAEERERAAILAERHNQKEEATRKFQKDGLKKKTPPESSVHSNTDSQQSQHSDGRISQLQNGVIPTVPALEDALELINNPEAFDNYMHYRSQFIAPSSDNSLGRSHYGQGYEMNNGYGLCETGRGLGKTGYGPDNPVYDIGYNGPGQMNTGYGPVTAGYPGNYSQHYNEQAYHLQNNNVCIEDENAQKREEEERLRQDVIHNAAPKLAFMDDNDECTDGALPSTMGHESPAGSLTSLDSLDEVPPDATTTSKRLTQKPTTPVTGIINKRSKVASAGRRKVTFSDSIEFDDGLTGQLVTIEKESCKNYVNLYNSRIAAANAAQNTVPPVVSGPGVATPAAQAASKAVSGIQGQSLNVVGRPDNKNNNSVHSPSPGKSTSMVVPKSVYSQIKPQNDEKGAKKQPPAPMHVVTCGESTPSAVTHTERPLQGIAAPHPTSRAAYITNSPQVTTTNAAYGFNRGTAPQMPSTTIGGRHDQAGGGGGIPPNAYYGHLSSLNIADQRGRAHQYQLFEGPPMQSPGSNTAQQGTKVENAENHRHEMKHQDSIALTSERYNSTNHNKGLNDSLEQEDSPEGVSPDSVDSLDNMCDSLDDEESDTCEYEKEAVNGQIVNMMNGKQGEVLKEDNPDSPRSVETADSGIDYYGKPAIIYHHPFGGKITNTHQPHAYTIEPRDSGLTTLSGKAKPPDQPAKSDGALGQLAEDPRSRVGTQQMAINVGHADPAFEGVALSGLAPTNLESHSTPTQPSYYRSWYSGSFFPNRKDNATSLQEGQLVSTGNTHTKSKVGSAKAEKAPSSDSKSPYIAKPPAKGPNGQRPANRSQLQRKRAAAAAQRAKVAQTKTRKPASQQTKARLEGTRSQGTPSTKHNSPYKAPYESNSDDDEFIKNIRRNMESITLRTTPSPAAEEYRRVMESISRPKANTRLETPDSQRCDDDQISVDHAAELKAKGTGAAVKIHPPRIASARPRIPRPSQANVNTPGEVIPQGKPPVPIGRHTHEVSPHAFHDQSSPYSNQSLVYQRHGVNSHVPSNHTNEGYSGSEMYGAHGWTNNTAYPPYGQSTKQSIRLDKTPTDDEINVLWDRVRLCLDHKDSKSVGSDSCVNRVDVRRSRTASGPFPHTGERGSRPDNGHCHTTPSSNGTVGGLRRYGSYEVLRRHGSADNIGYRRPLLQHRAQRVRTSSQQYPSPSSSRKGPANTVSARAVQPLSQTEVRAVLHASERTLEDPGHAQRAQYQALIGGRRGPSALSIEEQRLMQSLDRLNERLKVQAAKLSEATGKNEHRTQSIFDTLYK</sequence>
<dbReference type="GO" id="GO:0060271">
    <property type="term" value="P:cilium assembly"/>
    <property type="evidence" value="ECO:0000318"/>
    <property type="project" value="GO_Central"/>
</dbReference>
<feature type="region of interest" description="Disordered" evidence="1">
    <location>
        <begin position="1114"/>
        <end position="1152"/>
    </location>
</feature>
<dbReference type="GO" id="GO:0097546">
    <property type="term" value="C:ciliary base"/>
    <property type="evidence" value="ECO:0007669"/>
    <property type="project" value="InterPro"/>
</dbReference>
<evidence type="ECO:0000313" key="2">
    <source>
        <dbReference type="EMBL" id="EDO36036.1"/>
    </source>
</evidence>
<feature type="region of interest" description="Disordered" evidence="1">
    <location>
        <begin position="972"/>
        <end position="993"/>
    </location>
</feature>
<feature type="region of interest" description="Disordered" evidence="1">
    <location>
        <begin position="678"/>
        <end position="717"/>
    </location>
</feature>
<reference evidence="2 3" key="1">
    <citation type="journal article" date="2007" name="Science">
        <title>Sea anemone genome reveals ancestral eumetazoan gene repertoire and genomic organization.</title>
        <authorList>
            <person name="Putnam N.H."/>
            <person name="Srivastava M."/>
            <person name="Hellsten U."/>
            <person name="Dirks B."/>
            <person name="Chapman J."/>
            <person name="Salamov A."/>
            <person name="Terry A."/>
            <person name="Shapiro H."/>
            <person name="Lindquist E."/>
            <person name="Kapitonov V.V."/>
            <person name="Jurka J."/>
            <person name="Genikhovich G."/>
            <person name="Grigoriev I.V."/>
            <person name="Lucas S.M."/>
            <person name="Steele R.E."/>
            <person name="Finnerty J.R."/>
            <person name="Technau U."/>
            <person name="Martindale M.Q."/>
            <person name="Rokhsar D.S."/>
        </authorList>
    </citation>
    <scope>NUCLEOTIDE SEQUENCE [LARGE SCALE GENOMIC DNA]</scope>
    <source>
        <strain evidence="3">CH2 X CH6</strain>
    </source>
</reference>
<feature type="compositionally biased region" description="Basic and acidic residues" evidence="1">
    <location>
        <begin position="1127"/>
        <end position="1138"/>
    </location>
</feature>
<feature type="region of interest" description="Disordered" evidence="1">
    <location>
        <begin position="523"/>
        <end position="606"/>
    </location>
</feature>
<dbReference type="GO" id="GO:0007052">
    <property type="term" value="P:mitotic spindle organization"/>
    <property type="evidence" value="ECO:0007669"/>
    <property type="project" value="InterPro"/>
</dbReference>
<feature type="compositionally biased region" description="Basic and acidic residues" evidence="1">
    <location>
        <begin position="1"/>
        <end position="49"/>
    </location>
</feature>
<feature type="compositionally biased region" description="Polar residues" evidence="1">
    <location>
        <begin position="558"/>
        <end position="574"/>
    </location>
</feature>
<evidence type="ECO:0000313" key="3">
    <source>
        <dbReference type="Proteomes" id="UP000001593"/>
    </source>
</evidence>
<feature type="region of interest" description="Disordered" evidence="1">
    <location>
        <begin position="1181"/>
        <end position="1208"/>
    </location>
</feature>
<feature type="compositionally biased region" description="Basic and acidic residues" evidence="1">
    <location>
        <begin position="543"/>
        <end position="556"/>
    </location>
</feature>
<feature type="compositionally biased region" description="Polar residues" evidence="1">
    <location>
        <begin position="261"/>
        <end position="276"/>
    </location>
</feature>
<evidence type="ECO:0000256" key="1">
    <source>
        <dbReference type="SAM" id="MobiDB-lite"/>
    </source>
</evidence>
<feature type="region of interest" description="Disordered" evidence="1">
    <location>
        <begin position="1"/>
        <end position="70"/>
    </location>
</feature>
<dbReference type="InterPro" id="IPR028257">
    <property type="entry name" value="CEP126"/>
</dbReference>
<feature type="compositionally biased region" description="Polar residues" evidence="1">
    <location>
        <begin position="530"/>
        <end position="541"/>
    </location>
</feature>
<dbReference type="GO" id="GO:0005813">
    <property type="term" value="C:centrosome"/>
    <property type="evidence" value="ECO:0000318"/>
    <property type="project" value="GO_Central"/>
</dbReference>
<dbReference type="Proteomes" id="UP000001593">
    <property type="component" value="Unassembled WGS sequence"/>
</dbReference>
<dbReference type="HOGENOM" id="CLU_261707_0_0_1"/>
<feature type="region of interest" description="Disordered" evidence="1">
    <location>
        <begin position="465"/>
        <end position="498"/>
    </location>
</feature>
<protein>
    <submittedName>
        <fullName evidence="2">Uncharacterized protein</fullName>
    </submittedName>
</protein>
<feature type="compositionally biased region" description="Polar residues" evidence="1">
    <location>
        <begin position="50"/>
        <end position="70"/>
    </location>
</feature>
<dbReference type="PANTHER" id="PTHR31191:SF4">
    <property type="entry name" value="CENTROSOMAL PROTEIN OF 126 KDA"/>
    <property type="match status" value="1"/>
</dbReference>
<feature type="region of interest" description="Disordered" evidence="1">
    <location>
        <begin position="225"/>
        <end position="277"/>
    </location>
</feature>
<dbReference type="GO" id="GO:0031122">
    <property type="term" value="P:cytoplasmic microtubule organization"/>
    <property type="evidence" value="ECO:0000318"/>
    <property type="project" value="GO_Central"/>
</dbReference>
<name>A7SJR4_NEMVE</name>
<dbReference type="PANTHER" id="PTHR31191">
    <property type="entry name" value="CENTROSOMAL PROTEIN CEP126"/>
    <property type="match status" value="1"/>
</dbReference>
<feature type="compositionally biased region" description="Polar residues" evidence="1">
    <location>
        <begin position="780"/>
        <end position="790"/>
    </location>
</feature>
<proteinExistence type="predicted"/>
<dbReference type="EMBL" id="DS469680">
    <property type="protein sequence ID" value="EDO36036.1"/>
    <property type="molecule type" value="Genomic_DNA"/>
</dbReference>
<keyword evidence="3" id="KW-1185">Reference proteome</keyword>
<dbReference type="InParanoid" id="A7SJR4"/>